<gene>
    <name evidence="3" type="ORF">D0U04_13605</name>
    <name evidence="2" type="ORF">DJ93_399</name>
</gene>
<evidence type="ECO:0000259" key="1">
    <source>
        <dbReference type="Pfam" id="PF12677"/>
    </source>
</evidence>
<dbReference type="RefSeq" id="WP_080743324.1">
    <property type="nucleotide sequence ID" value="NZ_JMQC01000008.1"/>
</dbReference>
<dbReference type="AlphaFoldDB" id="A0A090YLQ4"/>
<dbReference type="InterPro" id="IPR024256">
    <property type="entry name" value="DUF3797"/>
</dbReference>
<sequence>MNIVSTLKLTRKYAECPDCGNDKLGNGEGTLEINDDTFKRTCKCGWKIEVKEGDKK</sequence>
<dbReference type="EMBL" id="JMQC01000008">
    <property type="protein sequence ID" value="KFM99136.1"/>
    <property type="molecule type" value="Genomic_DNA"/>
</dbReference>
<evidence type="ECO:0000313" key="5">
    <source>
        <dbReference type="Proteomes" id="UP000264294"/>
    </source>
</evidence>
<reference evidence="3 5" key="2">
    <citation type="submission" date="2018-08" db="EMBL/GenBank/DDBJ databases">
        <title>Bacillus clarus sp. nov. strain PS00077A.</title>
        <authorList>
            <person name="Mendez Acevedo M."/>
            <person name="Carroll L."/>
            <person name="Mukherjee M."/>
            <person name="Wiedmann M."/>
            <person name="Kovac J."/>
        </authorList>
    </citation>
    <scope>NUCLEOTIDE SEQUENCE [LARGE SCALE GENOMIC DNA]</scope>
    <source>
        <strain evidence="3 5">PS00077A</strain>
    </source>
</reference>
<dbReference type="Proteomes" id="UP000264294">
    <property type="component" value="Unassembled WGS sequence"/>
</dbReference>
<dbReference type="EMBL" id="QVOD01000014">
    <property type="protein sequence ID" value="RFT66480.1"/>
    <property type="molecule type" value="Genomic_DNA"/>
</dbReference>
<protein>
    <submittedName>
        <fullName evidence="3">DUF3797 domain-containing protein</fullName>
    </submittedName>
</protein>
<feature type="domain" description="DUF3797" evidence="1">
    <location>
        <begin position="1"/>
        <end position="48"/>
    </location>
</feature>
<keyword evidence="5" id="KW-1185">Reference proteome</keyword>
<organism evidence="2 4">
    <name type="scientific">Bacillus clarus</name>
    <dbReference type="NCBI Taxonomy" id="2338372"/>
    <lineage>
        <taxon>Bacteria</taxon>
        <taxon>Bacillati</taxon>
        <taxon>Bacillota</taxon>
        <taxon>Bacilli</taxon>
        <taxon>Bacillales</taxon>
        <taxon>Bacillaceae</taxon>
        <taxon>Bacillus</taxon>
        <taxon>Bacillus cereus group</taxon>
    </lineage>
</organism>
<reference evidence="2 4" key="1">
    <citation type="submission" date="2014-04" db="EMBL/GenBank/DDBJ databases">
        <authorList>
            <person name="Bishop-Lilly K.A."/>
            <person name="Broomall S.M."/>
            <person name="Chain P.S."/>
            <person name="Chertkov O."/>
            <person name="Coyne S.R."/>
            <person name="Daligault H.E."/>
            <person name="Davenport K.W."/>
            <person name="Erkkila T."/>
            <person name="Frey K.G."/>
            <person name="Gibbons H.S."/>
            <person name="Gu W."/>
            <person name="Jaissle J."/>
            <person name="Johnson S.L."/>
            <person name="Koroleva G.I."/>
            <person name="Ladner J.T."/>
            <person name="Lo C.-C."/>
            <person name="Minogue T.D."/>
            <person name="Munk C."/>
            <person name="Palacios G.F."/>
            <person name="Redden C.L."/>
            <person name="Rosenzweig C.N."/>
            <person name="Scholz M.B."/>
            <person name="Teshima H."/>
            <person name="Xu Y."/>
        </authorList>
    </citation>
    <scope>NUCLEOTIDE SEQUENCE [LARGE SCALE GENOMIC DNA]</scope>
    <source>
        <strain evidence="2 4">BHP</strain>
    </source>
</reference>
<evidence type="ECO:0000313" key="3">
    <source>
        <dbReference type="EMBL" id="RFT66480.1"/>
    </source>
</evidence>
<evidence type="ECO:0000313" key="2">
    <source>
        <dbReference type="EMBL" id="KFM99136.1"/>
    </source>
</evidence>
<accession>A0A090YLQ4</accession>
<proteinExistence type="predicted"/>
<evidence type="ECO:0000313" key="4">
    <source>
        <dbReference type="Proteomes" id="UP000029389"/>
    </source>
</evidence>
<name>A0A090YLQ4_9BACI</name>
<dbReference type="PATRIC" id="fig|1405.8.peg.572"/>
<dbReference type="Proteomes" id="UP000029389">
    <property type="component" value="Unassembled WGS sequence"/>
</dbReference>
<dbReference type="Pfam" id="PF12677">
    <property type="entry name" value="DUF3797"/>
    <property type="match status" value="1"/>
</dbReference>
<comment type="caution">
    <text evidence="2">The sequence shown here is derived from an EMBL/GenBank/DDBJ whole genome shotgun (WGS) entry which is preliminary data.</text>
</comment>